<dbReference type="InterPro" id="IPR037461">
    <property type="entry name" value="CtCE2-like_dom"/>
</dbReference>
<feature type="chain" id="PRO_5022173545" evidence="1">
    <location>
        <begin position="21"/>
        <end position="358"/>
    </location>
</feature>
<keyword evidence="1" id="KW-0732">Signal</keyword>
<dbReference type="CDD" id="cd01831">
    <property type="entry name" value="Endoglucanase_E_like"/>
    <property type="match status" value="1"/>
</dbReference>
<dbReference type="PANTHER" id="PTHR37834:SF2">
    <property type="entry name" value="ESTERASE, SGNH HYDROLASE-TYPE"/>
    <property type="match status" value="1"/>
</dbReference>
<reference evidence="4 5" key="1">
    <citation type="submission" date="2019-07" db="EMBL/GenBank/DDBJ databases">
        <title>Description of 53C-WASEF.</title>
        <authorList>
            <person name="Pitt A."/>
            <person name="Hahn M.W."/>
        </authorList>
    </citation>
    <scope>NUCLEOTIDE SEQUENCE [LARGE SCALE GENOMIC DNA]</scope>
    <source>
        <strain evidence="4 5">53C-WASEF</strain>
    </source>
</reference>
<comment type="caution">
    <text evidence="4">The sequence shown here is derived from an EMBL/GenBank/DDBJ whole genome shotgun (WGS) entry which is preliminary data.</text>
</comment>
<dbReference type="InterPro" id="IPR052762">
    <property type="entry name" value="PCW_deacetylase/CE"/>
</dbReference>
<dbReference type="Pfam" id="PF13472">
    <property type="entry name" value="Lipase_GDSL_2"/>
    <property type="match status" value="1"/>
</dbReference>
<dbReference type="Gene3D" id="2.60.120.260">
    <property type="entry name" value="Galactose-binding domain-like"/>
    <property type="match status" value="1"/>
</dbReference>
<dbReference type="InterPro" id="IPR040794">
    <property type="entry name" value="CE2_N"/>
</dbReference>
<protein>
    <submittedName>
        <fullName evidence="4">GDSL family lipase</fullName>
    </submittedName>
</protein>
<organism evidence="4 5">
    <name type="scientific">Rariglobus hedericola</name>
    <dbReference type="NCBI Taxonomy" id="2597822"/>
    <lineage>
        <taxon>Bacteria</taxon>
        <taxon>Pseudomonadati</taxon>
        <taxon>Verrucomicrobiota</taxon>
        <taxon>Opitutia</taxon>
        <taxon>Opitutales</taxon>
        <taxon>Opitutaceae</taxon>
        <taxon>Rariglobus</taxon>
    </lineage>
</organism>
<dbReference type="PANTHER" id="PTHR37834">
    <property type="entry name" value="GDSL-LIKE LIPASE/ACYLHYDROLASE DOMAIN PROTEIN (AFU_ORTHOLOGUE AFUA_2G00620)"/>
    <property type="match status" value="1"/>
</dbReference>
<feature type="domain" description="SGNH hydrolase-type esterase" evidence="2">
    <location>
        <begin position="151"/>
        <end position="343"/>
    </location>
</feature>
<proteinExistence type="predicted"/>
<feature type="signal peptide" evidence="1">
    <location>
        <begin position="1"/>
        <end position="20"/>
    </location>
</feature>
<dbReference type="GO" id="GO:0052689">
    <property type="term" value="F:carboxylic ester hydrolase activity"/>
    <property type="evidence" value="ECO:0007669"/>
    <property type="project" value="InterPro"/>
</dbReference>
<evidence type="ECO:0000256" key="1">
    <source>
        <dbReference type="SAM" id="SignalP"/>
    </source>
</evidence>
<evidence type="ECO:0000313" key="5">
    <source>
        <dbReference type="Proteomes" id="UP000315648"/>
    </source>
</evidence>
<dbReference type="Gene3D" id="3.40.50.1110">
    <property type="entry name" value="SGNH hydrolase"/>
    <property type="match status" value="1"/>
</dbReference>
<keyword evidence="5" id="KW-1185">Reference proteome</keyword>
<dbReference type="EMBL" id="VMBG01000001">
    <property type="protein sequence ID" value="TSJ79536.1"/>
    <property type="molecule type" value="Genomic_DNA"/>
</dbReference>
<dbReference type="InterPro" id="IPR013830">
    <property type="entry name" value="SGNH_hydro"/>
</dbReference>
<dbReference type="AlphaFoldDB" id="A0A556QSB8"/>
<accession>A0A556QSB8</accession>
<dbReference type="InterPro" id="IPR036514">
    <property type="entry name" value="SGNH_hydro_sf"/>
</dbReference>
<feature type="domain" description="Carbohydrate esterase 2 N-terminal" evidence="3">
    <location>
        <begin position="37"/>
        <end position="143"/>
    </location>
</feature>
<evidence type="ECO:0000313" key="4">
    <source>
        <dbReference type="EMBL" id="TSJ79536.1"/>
    </source>
</evidence>
<sequence>MKFTSLFSGLALLASGSSFAPSLFSAEIAPTDSLIRYVGRFDDRQADAPRAAWSASTVAFTVSGGSVSVKFNDKGNNLWQVVIDGRSAGVLTLQAGEKVYTVASDLPAGSHHIELVKRTEASLGNTNLLGLTIDDGAKLLPTPARARRIEVIGDSISCGFGNEAASKEEKFSAATENAWLAYGAVAARAVNADYVCIAWSGKKLWPDNTIVELYDRVLPYSATPVWSFKREIPDVVVINLGTNDFNAKVNPEEAGWVAAYVQFIQRVRSHYPKAQVYCAVGTMLGDWNPERKVRTTILGYIDKVITQSNEAGGPPVRLIDFGVQKAENGIGASWHPSAKTHALMGAQLADTLKRDLGW</sequence>
<dbReference type="SUPFAM" id="SSF52266">
    <property type="entry name" value="SGNH hydrolase"/>
    <property type="match status" value="1"/>
</dbReference>
<name>A0A556QSB8_9BACT</name>
<evidence type="ECO:0000259" key="3">
    <source>
        <dbReference type="Pfam" id="PF17996"/>
    </source>
</evidence>
<dbReference type="RefSeq" id="WP_144230077.1">
    <property type="nucleotide sequence ID" value="NZ_CBCRVV010000015.1"/>
</dbReference>
<dbReference type="Pfam" id="PF17996">
    <property type="entry name" value="CE2_N"/>
    <property type="match status" value="1"/>
</dbReference>
<dbReference type="Proteomes" id="UP000315648">
    <property type="component" value="Unassembled WGS sequence"/>
</dbReference>
<gene>
    <name evidence="4" type="ORF">FPL22_09690</name>
</gene>
<dbReference type="OrthoDB" id="9801375at2"/>
<evidence type="ECO:0000259" key="2">
    <source>
        <dbReference type="Pfam" id="PF13472"/>
    </source>
</evidence>